<dbReference type="AlphaFoldDB" id="A0A8J3U246"/>
<dbReference type="EMBL" id="BOOP01000007">
    <property type="protein sequence ID" value="GII36954.1"/>
    <property type="molecule type" value="Genomic_DNA"/>
</dbReference>
<organism evidence="2 3">
    <name type="scientific">Planotetraspora phitsanulokensis</name>
    <dbReference type="NCBI Taxonomy" id="575192"/>
    <lineage>
        <taxon>Bacteria</taxon>
        <taxon>Bacillati</taxon>
        <taxon>Actinomycetota</taxon>
        <taxon>Actinomycetes</taxon>
        <taxon>Streptosporangiales</taxon>
        <taxon>Streptosporangiaceae</taxon>
        <taxon>Planotetraspora</taxon>
    </lineage>
</organism>
<evidence type="ECO:0000313" key="3">
    <source>
        <dbReference type="Proteomes" id="UP000622547"/>
    </source>
</evidence>
<name>A0A8J3U246_9ACTN</name>
<dbReference type="Proteomes" id="UP000622547">
    <property type="component" value="Unassembled WGS sequence"/>
</dbReference>
<dbReference type="InterPro" id="IPR036291">
    <property type="entry name" value="NAD(P)-bd_dom_sf"/>
</dbReference>
<sequence length="381" mass="41059">MTIRVVQWATGAIGKTCLRAVLDSPELELAGLFVYGDRKAGRDAGDIARRPRTGIIATRDRDEILAVPADVVVHTPRLQVPYETHDADILALLRSGKNVITTAGNHFPRAHGREREQMFLAACAEGGTTLYGVGISPGVIGERLALALSGVCLDLDRITIDEVLDARRMPDPNFVFDVMGMGSDPAAIDLREGELPRLYGRLYTETLAFMAERMGLSVDSYEPDHRVEPAVRDLEVAAGTIRKGTVAATEWRWHALSAGRRVLTLSIVWTMDPAMPRYAGRDHWTVTVTGRPGLTMTLNLVEPDDPLSRTTAAQFVTAGPVIRAIRDVVAAPPGVFEPPVFAPYTFASDGGSHGASDGTFDDTATSPTEKTAANTTPEGTS</sequence>
<protein>
    <submittedName>
        <fullName evidence="2">Dihydrodipicolinate reductase</fullName>
    </submittedName>
</protein>
<keyword evidence="3" id="KW-1185">Reference proteome</keyword>
<accession>A0A8J3U246</accession>
<gene>
    <name evidence="2" type="primary">dapB_1</name>
    <name evidence="2" type="ORF">Pph01_19570</name>
</gene>
<dbReference type="RefSeq" id="WP_204072657.1">
    <property type="nucleotide sequence ID" value="NZ_BAABHI010000018.1"/>
</dbReference>
<feature type="compositionally biased region" description="Polar residues" evidence="1">
    <location>
        <begin position="362"/>
        <end position="381"/>
    </location>
</feature>
<dbReference type="SUPFAM" id="SSF51735">
    <property type="entry name" value="NAD(P)-binding Rossmann-fold domains"/>
    <property type="match status" value="1"/>
</dbReference>
<evidence type="ECO:0000313" key="2">
    <source>
        <dbReference type="EMBL" id="GII36954.1"/>
    </source>
</evidence>
<proteinExistence type="predicted"/>
<feature type="region of interest" description="Disordered" evidence="1">
    <location>
        <begin position="352"/>
        <end position="381"/>
    </location>
</feature>
<comment type="caution">
    <text evidence="2">The sequence shown here is derived from an EMBL/GenBank/DDBJ whole genome shotgun (WGS) entry which is preliminary data.</text>
</comment>
<dbReference type="CDD" id="cd24146">
    <property type="entry name" value="nat-AmDH_N_like"/>
    <property type="match status" value="1"/>
</dbReference>
<dbReference type="Gene3D" id="3.40.50.720">
    <property type="entry name" value="NAD(P)-binding Rossmann-like Domain"/>
    <property type="match status" value="1"/>
</dbReference>
<reference evidence="2 3" key="1">
    <citation type="submission" date="2021-01" db="EMBL/GenBank/DDBJ databases">
        <title>Whole genome shotgun sequence of Planotetraspora phitsanulokensis NBRC 104273.</title>
        <authorList>
            <person name="Komaki H."/>
            <person name="Tamura T."/>
        </authorList>
    </citation>
    <scope>NUCLEOTIDE SEQUENCE [LARGE SCALE GENOMIC DNA]</scope>
    <source>
        <strain evidence="2 3">NBRC 104273</strain>
    </source>
</reference>
<evidence type="ECO:0000256" key="1">
    <source>
        <dbReference type="SAM" id="MobiDB-lite"/>
    </source>
</evidence>